<dbReference type="PANTHER" id="PTHR38886">
    <property type="entry name" value="SESA DOMAIN-CONTAINING PROTEIN"/>
    <property type="match status" value="1"/>
</dbReference>
<organism evidence="3 4">
    <name type="scientific">Decorospora gaudefroyi</name>
    <dbReference type="NCBI Taxonomy" id="184978"/>
    <lineage>
        <taxon>Eukaryota</taxon>
        <taxon>Fungi</taxon>
        <taxon>Dikarya</taxon>
        <taxon>Ascomycota</taxon>
        <taxon>Pezizomycotina</taxon>
        <taxon>Dothideomycetes</taxon>
        <taxon>Pleosporomycetidae</taxon>
        <taxon>Pleosporales</taxon>
        <taxon>Pleosporineae</taxon>
        <taxon>Pleosporaceae</taxon>
        <taxon>Decorospora</taxon>
    </lineage>
</organism>
<dbReference type="InterPro" id="IPR054464">
    <property type="entry name" value="ULD_fung"/>
</dbReference>
<dbReference type="EMBL" id="ML975395">
    <property type="protein sequence ID" value="KAF1830460.1"/>
    <property type="molecule type" value="Genomic_DNA"/>
</dbReference>
<dbReference type="OrthoDB" id="3045089at2759"/>
<feature type="domain" description="Ubiquitin-like" evidence="2">
    <location>
        <begin position="37"/>
        <end position="118"/>
    </location>
</feature>
<name>A0A6A5K2B4_9PLEO</name>
<feature type="compositionally biased region" description="Polar residues" evidence="1">
    <location>
        <begin position="318"/>
        <end position="331"/>
    </location>
</feature>
<feature type="compositionally biased region" description="Basic residues" evidence="1">
    <location>
        <begin position="227"/>
        <end position="236"/>
    </location>
</feature>
<evidence type="ECO:0000313" key="4">
    <source>
        <dbReference type="Proteomes" id="UP000800040"/>
    </source>
</evidence>
<accession>A0A6A5K2B4</accession>
<evidence type="ECO:0000259" key="2">
    <source>
        <dbReference type="Pfam" id="PF22893"/>
    </source>
</evidence>
<feature type="compositionally biased region" description="Basic and acidic residues" evidence="1">
    <location>
        <begin position="339"/>
        <end position="350"/>
    </location>
</feature>
<reference evidence="3" key="1">
    <citation type="submission" date="2020-01" db="EMBL/GenBank/DDBJ databases">
        <authorList>
            <consortium name="DOE Joint Genome Institute"/>
            <person name="Haridas S."/>
            <person name="Albert R."/>
            <person name="Binder M."/>
            <person name="Bloem J."/>
            <person name="Labutti K."/>
            <person name="Salamov A."/>
            <person name="Andreopoulos B."/>
            <person name="Baker S.E."/>
            <person name="Barry K."/>
            <person name="Bills G."/>
            <person name="Bluhm B.H."/>
            <person name="Cannon C."/>
            <person name="Castanera R."/>
            <person name="Culley D.E."/>
            <person name="Daum C."/>
            <person name="Ezra D."/>
            <person name="Gonzalez J.B."/>
            <person name="Henrissat B."/>
            <person name="Kuo A."/>
            <person name="Liang C."/>
            <person name="Lipzen A."/>
            <person name="Lutzoni F."/>
            <person name="Magnuson J."/>
            <person name="Mondo S."/>
            <person name="Nolan M."/>
            <person name="Ohm R."/>
            <person name="Pangilinan J."/>
            <person name="Park H.-J."/>
            <person name="Ramirez L."/>
            <person name="Alfaro M."/>
            <person name="Sun H."/>
            <person name="Tritt A."/>
            <person name="Yoshinaga Y."/>
            <person name="Zwiers L.-H."/>
            <person name="Turgeon B.G."/>
            <person name="Goodwin S.B."/>
            <person name="Spatafora J.W."/>
            <person name="Crous P.W."/>
            <person name="Grigoriev I.V."/>
        </authorList>
    </citation>
    <scope>NUCLEOTIDE SEQUENCE</scope>
    <source>
        <strain evidence="3">P77</strain>
    </source>
</reference>
<keyword evidence="4" id="KW-1185">Reference proteome</keyword>
<gene>
    <name evidence="3" type="ORF">BDW02DRAFT_100257</name>
</gene>
<feature type="compositionally biased region" description="Basic and acidic residues" evidence="1">
    <location>
        <begin position="237"/>
        <end position="254"/>
    </location>
</feature>
<dbReference type="Proteomes" id="UP000800040">
    <property type="component" value="Unassembled WGS sequence"/>
</dbReference>
<protein>
    <recommendedName>
        <fullName evidence="2">Ubiquitin-like domain-containing protein</fullName>
    </recommendedName>
</protein>
<feature type="region of interest" description="Disordered" evidence="1">
    <location>
        <begin position="164"/>
        <end position="411"/>
    </location>
</feature>
<feature type="compositionally biased region" description="Basic and acidic residues" evidence="1">
    <location>
        <begin position="281"/>
        <end position="296"/>
    </location>
</feature>
<evidence type="ECO:0000256" key="1">
    <source>
        <dbReference type="SAM" id="MobiDB-lite"/>
    </source>
</evidence>
<proteinExistence type="predicted"/>
<dbReference type="Pfam" id="PF22893">
    <property type="entry name" value="ULD_2"/>
    <property type="match status" value="1"/>
</dbReference>
<feature type="compositionally biased region" description="Basic and acidic residues" evidence="1">
    <location>
        <begin position="304"/>
        <end position="317"/>
    </location>
</feature>
<evidence type="ECO:0000313" key="3">
    <source>
        <dbReference type="EMBL" id="KAF1830460.1"/>
    </source>
</evidence>
<dbReference type="PANTHER" id="PTHR38886:SF1">
    <property type="entry name" value="NACHT-NTPASE AND P-LOOP NTPASES N-TERMINAL DOMAIN-CONTAINING PROTEIN"/>
    <property type="match status" value="1"/>
</dbReference>
<dbReference type="AlphaFoldDB" id="A0A6A5K2B4"/>
<sequence>MNLVIYTSVDKVHNSILDLRQALPASTSLITPLTHERVFYLRDAVGRESSITLNFITSYDALVAVLRVRFHGMPGLKKILKNEFAIENRVTGKDMDRSMSWESFFRPGLWFDMDMIFQTIVDGGSEGPKDDACPSCKAKSNQPQGLKIKCSVCKQEYRYDRTGEITTEDETSSAETTHTHAPEAPDSFVDAPPTSVRPIIHPVPPSRPAKRKRESDADEDPANFNHVRIKIKKRRLNKEEKEAARNVEKRKCEEAADLDAQETSPKRPKYDEMEVDDEGETNDKEAVDAHQEREGVMDWCATPKDFDFNKVLGKEKPSSFSSAPNQPTQAQPADDDSDHDCVPPRKEPNDTYKNNKNGALNGDHDGPPIYEPYTHKSKSFGPSTSTEEQHLLPKPRSSGAVTKPPTPCGTVKATEEDARRAGIPPGYSYRNWDPREEPIMLLGSVFDANSLGKWIYDWATFHYRPASPISEMAGELWLLLIQLAGKVKRAEETISLIRRRESREMVEDFLESGEQLWIRFAKLLKVCENFMLEAVKKERNELNGGLGRKSVLSFLQSLFGCDHELLRTEKLMTGMRLWSMRFDSCCEEILRYTAA</sequence>